<evidence type="ECO:0000256" key="1">
    <source>
        <dbReference type="ARBA" id="ARBA00004496"/>
    </source>
</evidence>
<dbReference type="GO" id="GO:0005524">
    <property type="term" value="F:ATP binding"/>
    <property type="evidence" value="ECO:0007669"/>
    <property type="project" value="UniProtKB-KW"/>
</dbReference>
<comment type="subcellular location">
    <subcellularLocation>
        <location evidence="1">Cytoplasm</location>
    </subcellularLocation>
</comment>
<dbReference type="GO" id="GO:0002949">
    <property type="term" value="P:tRNA threonylcarbamoyladenosine modification"/>
    <property type="evidence" value="ECO:0007669"/>
    <property type="project" value="InterPro"/>
</dbReference>
<evidence type="ECO:0000256" key="5">
    <source>
        <dbReference type="ARBA" id="ARBA00022694"/>
    </source>
</evidence>
<sequence length="173" mass="18649">MAAEGMLLTSESEEETARIAAALAQCVFEQTPEGLVIALHGDLGAGKTAFARGFVYAMGTPESTAVTSPTFTLLNPYEQGRMPLFHYDLYRLADAEELTLAGADEPLDGRSGAALVEWPQRAAELLPVDRLEITLAHQSPEQPNLRAVRFAALGPRSAAVLNALQTQWNSNRP</sequence>
<dbReference type="PANTHER" id="PTHR33540:SF2">
    <property type="entry name" value="TRNA THREONYLCARBAMOYLADENOSINE BIOSYNTHESIS PROTEIN TSAE"/>
    <property type="match status" value="1"/>
</dbReference>
<dbReference type="NCBIfam" id="TIGR00150">
    <property type="entry name" value="T6A_YjeE"/>
    <property type="match status" value="1"/>
</dbReference>
<keyword evidence="5" id="KW-0819">tRNA processing</keyword>
<evidence type="ECO:0000313" key="12">
    <source>
        <dbReference type="Proteomes" id="UP000194003"/>
    </source>
</evidence>
<reference evidence="11 12" key="1">
    <citation type="journal article" date="2016" name="BMC Genomics">
        <title>Combined genomic and structural analyses of a cultured magnetotactic bacterium reveals its niche adaptation to a dynamic environment.</title>
        <authorList>
            <person name="Araujo A.C."/>
            <person name="Morillo V."/>
            <person name="Cypriano J."/>
            <person name="Teixeira L.C."/>
            <person name="Leao P."/>
            <person name="Lyra S."/>
            <person name="Almeida L.G."/>
            <person name="Bazylinski D.A."/>
            <person name="Vasconcellos A.T."/>
            <person name="Abreu F."/>
            <person name="Lins U."/>
        </authorList>
    </citation>
    <scope>NUCLEOTIDE SEQUENCE [LARGE SCALE GENOMIC DNA]</scope>
    <source>
        <strain evidence="11 12">IT-1</strain>
    </source>
</reference>
<keyword evidence="9" id="KW-0460">Magnesium</keyword>
<gene>
    <name evidence="11" type="primary">yjeE</name>
    <name evidence="11" type="ORF">MAIT1_03087</name>
</gene>
<evidence type="ECO:0000256" key="10">
    <source>
        <dbReference type="ARBA" id="ARBA00032441"/>
    </source>
</evidence>
<proteinExistence type="inferred from homology"/>
<keyword evidence="8" id="KW-0067">ATP-binding</keyword>
<evidence type="ECO:0000256" key="7">
    <source>
        <dbReference type="ARBA" id="ARBA00022741"/>
    </source>
</evidence>
<dbReference type="RefSeq" id="WP_085441614.1">
    <property type="nucleotide sequence ID" value="NZ_LVJN01000018.1"/>
</dbReference>
<evidence type="ECO:0000256" key="8">
    <source>
        <dbReference type="ARBA" id="ARBA00022840"/>
    </source>
</evidence>
<dbReference type="Gene3D" id="3.40.50.300">
    <property type="entry name" value="P-loop containing nucleotide triphosphate hydrolases"/>
    <property type="match status" value="1"/>
</dbReference>
<dbReference type="PANTHER" id="PTHR33540">
    <property type="entry name" value="TRNA THREONYLCARBAMOYLADENOSINE BIOSYNTHESIS PROTEIN TSAE"/>
    <property type="match status" value="1"/>
</dbReference>
<dbReference type="GO" id="GO:0005737">
    <property type="term" value="C:cytoplasm"/>
    <property type="evidence" value="ECO:0007669"/>
    <property type="project" value="UniProtKB-SubCell"/>
</dbReference>
<dbReference type="STRING" id="1434232.MAIT1_03087"/>
<dbReference type="OrthoDB" id="9800307at2"/>
<protein>
    <recommendedName>
        <fullName evidence="3">tRNA threonylcarbamoyladenosine biosynthesis protein TsaE</fullName>
    </recommendedName>
    <alternativeName>
        <fullName evidence="10">t(6)A37 threonylcarbamoyladenosine biosynthesis protein TsaE</fullName>
    </alternativeName>
</protein>
<dbReference type="Pfam" id="PF02367">
    <property type="entry name" value="TsaE"/>
    <property type="match status" value="1"/>
</dbReference>
<dbReference type="EMBL" id="LVJN01000018">
    <property type="protein sequence ID" value="OSM04967.1"/>
    <property type="molecule type" value="Genomic_DNA"/>
</dbReference>
<keyword evidence="4" id="KW-0963">Cytoplasm</keyword>
<organism evidence="11 12">
    <name type="scientific">Magnetofaba australis IT-1</name>
    <dbReference type="NCBI Taxonomy" id="1434232"/>
    <lineage>
        <taxon>Bacteria</taxon>
        <taxon>Pseudomonadati</taxon>
        <taxon>Pseudomonadota</taxon>
        <taxon>Magnetococcia</taxon>
        <taxon>Magnetococcales</taxon>
        <taxon>Magnetococcaceae</taxon>
        <taxon>Magnetofaba</taxon>
    </lineage>
</organism>
<dbReference type="InterPro" id="IPR027417">
    <property type="entry name" value="P-loop_NTPase"/>
</dbReference>
<accession>A0A1Y2K6P2</accession>
<dbReference type="GO" id="GO:0046872">
    <property type="term" value="F:metal ion binding"/>
    <property type="evidence" value="ECO:0007669"/>
    <property type="project" value="UniProtKB-KW"/>
</dbReference>
<evidence type="ECO:0000256" key="6">
    <source>
        <dbReference type="ARBA" id="ARBA00022723"/>
    </source>
</evidence>
<evidence type="ECO:0000256" key="4">
    <source>
        <dbReference type="ARBA" id="ARBA00022490"/>
    </source>
</evidence>
<evidence type="ECO:0000256" key="3">
    <source>
        <dbReference type="ARBA" id="ARBA00019010"/>
    </source>
</evidence>
<comment type="similarity">
    <text evidence="2">Belongs to the TsaE family.</text>
</comment>
<dbReference type="Proteomes" id="UP000194003">
    <property type="component" value="Unassembled WGS sequence"/>
</dbReference>
<evidence type="ECO:0000313" key="11">
    <source>
        <dbReference type="EMBL" id="OSM04967.1"/>
    </source>
</evidence>
<comment type="caution">
    <text evidence="11">The sequence shown here is derived from an EMBL/GenBank/DDBJ whole genome shotgun (WGS) entry which is preliminary data.</text>
</comment>
<dbReference type="AlphaFoldDB" id="A0A1Y2K6P2"/>
<keyword evidence="12" id="KW-1185">Reference proteome</keyword>
<evidence type="ECO:0000256" key="9">
    <source>
        <dbReference type="ARBA" id="ARBA00022842"/>
    </source>
</evidence>
<dbReference type="InterPro" id="IPR003442">
    <property type="entry name" value="T6A_TsaE"/>
</dbReference>
<keyword evidence="6" id="KW-0479">Metal-binding</keyword>
<keyword evidence="7" id="KW-0547">Nucleotide-binding</keyword>
<name>A0A1Y2K6P2_9PROT</name>
<evidence type="ECO:0000256" key="2">
    <source>
        <dbReference type="ARBA" id="ARBA00007599"/>
    </source>
</evidence>
<dbReference type="SUPFAM" id="SSF52540">
    <property type="entry name" value="P-loop containing nucleoside triphosphate hydrolases"/>
    <property type="match status" value="1"/>
</dbReference>